<dbReference type="AlphaFoldDB" id="H3KI82"/>
<organism evidence="3 4">
    <name type="scientific">Sutterella parvirubra YIT 11816</name>
    <dbReference type="NCBI Taxonomy" id="762967"/>
    <lineage>
        <taxon>Bacteria</taxon>
        <taxon>Pseudomonadati</taxon>
        <taxon>Pseudomonadota</taxon>
        <taxon>Betaproteobacteria</taxon>
        <taxon>Burkholderiales</taxon>
        <taxon>Sutterellaceae</taxon>
        <taxon>Sutterella</taxon>
    </lineage>
</organism>
<dbReference type="NCBIfam" id="TIGR00157">
    <property type="entry name" value="ribosome small subunit-dependent GTPase A"/>
    <property type="match status" value="1"/>
</dbReference>
<comment type="similarity">
    <text evidence="1">Belongs to the TRAFAC class YlqF/YawG GTPase family. RsgA subfamily.</text>
</comment>
<keyword evidence="1" id="KW-0694">RNA-binding</keyword>
<keyword evidence="1" id="KW-0342">GTP-binding</keyword>
<dbReference type="EMBL" id="AFBQ01000383">
    <property type="protein sequence ID" value="EHY30167.1"/>
    <property type="molecule type" value="Genomic_DNA"/>
</dbReference>
<dbReference type="InterPro" id="IPR027417">
    <property type="entry name" value="P-loop_NTPase"/>
</dbReference>
<reference evidence="3 4" key="1">
    <citation type="submission" date="2011-11" db="EMBL/GenBank/DDBJ databases">
        <authorList>
            <person name="Weinstock G."/>
            <person name="Sodergren E."/>
            <person name="Clifton S."/>
            <person name="Fulton L."/>
            <person name="Fulton B."/>
            <person name="Courtney L."/>
            <person name="Fronick C."/>
            <person name="Harrison M."/>
            <person name="Strong C."/>
            <person name="Farmer C."/>
            <person name="Delahaunty K."/>
            <person name="Markovic C."/>
            <person name="Hall O."/>
            <person name="Minx P."/>
            <person name="Tomlinson C."/>
            <person name="Mitreva M."/>
            <person name="Hou S."/>
            <person name="Chen J."/>
            <person name="Wollam A."/>
            <person name="Pepin K.H."/>
            <person name="Johnson M."/>
            <person name="Bhonagiri V."/>
            <person name="Zhang X."/>
            <person name="Suruliraj S."/>
            <person name="Warren W."/>
            <person name="Chinwalla A."/>
            <person name="Mardis E.R."/>
            <person name="Wilson R.K."/>
        </authorList>
    </citation>
    <scope>NUCLEOTIDE SEQUENCE [LARGE SCALE GENOMIC DNA]</scope>
    <source>
        <strain evidence="3 4">YIT 11816</strain>
    </source>
</reference>
<dbReference type="PATRIC" id="fig|762967.3.peg.1955"/>
<dbReference type="GO" id="GO:0019843">
    <property type="term" value="F:rRNA binding"/>
    <property type="evidence" value="ECO:0007669"/>
    <property type="project" value="UniProtKB-KW"/>
</dbReference>
<evidence type="ECO:0000256" key="1">
    <source>
        <dbReference type="HAMAP-Rule" id="MF_01820"/>
    </source>
</evidence>
<proteinExistence type="inferred from homology"/>
<dbReference type="PROSITE" id="PS50936">
    <property type="entry name" value="ENGC_GTPASE"/>
    <property type="match status" value="1"/>
</dbReference>
<dbReference type="EC" id="3.6.1.-" evidence="1"/>
<dbReference type="RefSeq" id="WP_008543916.1">
    <property type="nucleotide sequence ID" value="NZ_JH605020.1"/>
</dbReference>
<dbReference type="Gene3D" id="3.40.50.300">
    <property type="entry name" value="P-loop containing nucleotide triphosphate hydrolases"/>
    <property type="match status" value="1"/>
</dbReference>
<feature type="binding site" evidence="1">
    <location>
        <begin position="131"/>
        <end position="134"/>
    </location>
    <ligand>
        <name>GTP</name>
        <dbReference type="ChEBI" id="CHEBI:37565"/>
    </ligand>
</feature>
<feature type="domain" description="EngC GTPase" evidence="2">
    <location>
        <begin position="92"/>
        <end position="244"/>
    </location>
</feature>
<evidence type="ECO:0000259" key="2">
    <source>
        <dbReference type="PROSITE" id="PS50936"/>
    </source>
</evidence>
<dbReference type="InterPro" id="IPR012340">
    <property type="entry name" value="NA-bd_OB-fold"/>
</dbReference>
<dbReference type="STRING" id="762967.HMPREF9440_02484"/>
<dbReference type="OrthoDB" id="9809485at2"/>
<comment type="cofactor">
    <cofactor evidence="1">
        <name>Zn(2+)</name>
        <dbReference type="ChEBI" id="CHEBI:29105"/>
    </cofactor>
    <text evidence="1">Binds 1 zinc ion per subunit.</text>
</comment>
<dbReference type="GO" id="GO:0046872">
    <property type="term" value="F:metal ion binding"/>
    <property type="evidence" value="ECO:0007669"/>
    <property type="project" value="UniProtKB-KW"/>
</dbReference>
<keyword evidence="1" id="KW-0547">Nucleotide-binding</keyword>
<keyword evidence="1" id="KW-0963">Cytoplasm</keyword>
<feature type="binding site" evidence="1">
    <location>
        <position position="277"/>
    </location>
    <ligand>
        <name>Zn(2+)</name>
        <dbReference type="ChEBI" id="CHEBI:29105"/>
    </ligand>
</feature>
<dbReference type="GO" id="GO:0003924">
    <property type="term" value="F:GTPase activity"/>
    <property type="evidence" value="ECO:0007669"/>
    <property type="project" value="UniProtKB-UniRule"/>
</dbReference>
<keyword evidence="1" id="KW-0690">Ribosome biogenesis</keyword>
<dbReference type="Gene3D" id="2.40.50.140">
    <property type="entry name" value="Nucleic acid-binding proteins"/>
    <property type="match status" value="1"/>
</dbReference>
<comment type="subcellular location">
    <subcellularLocation>
        <location evidence="1">Cytoplasm</location>
    </subcellularLocation>
</comment>
<evidence type="ECO:0000313" key="4">
    <source>
        <dbReference type="Proteomes" id="UP000004956"/>
    </source>
</evidence>
<dbReference type="GO" id="GO:0042274">
    <property type="term" value="P:ribosomal small subunit biogenesis"/>
    <property type="evidence" value="ECO:0007669"/>
    <property type="project" value="UniProtKB-UniRule"/>
</dbReference>
<keyword evidence="1" id="KW-0479">Metal-binding</keyword>
<dbReference type="InterPro" id="IPR010914">
    <property type="entry name" value="RsgA_GTPase_dom"/>
</dbReference>
<feature type="binding site" evidence="1">
    <location>
        <begin position="185"/>
        <end position="193"/>
    </location>
    <ligand>
        <name>GTP</name>
        <dbReference type="ChEBI" id="CHEBI:37565"/>
    </ligand>
</feature>
<comment type="function">
    <text evidence="1">One of several proteins that assist in the late maturation steps of the functional core of the 30S ribosomal subunit. Helps release RbfA from mature subunits. May play a role in the assembly of ribosomal proteins into the subunit. Circularly permuted GTPase that catalyzes slow GTP hydrolysis, GTPase activity is stimulated by the 30S ribosomal subunit.</text>
</comment>
<protein>
    <recommendedName>
        <fullName evidence="1">Small ribosomal subunit biogenesis GTPase RsgA</fullName>
        <ecNumber evidence="1">3.6.1.-</ecNumber>
    </recommendedName>
</protein>
<dbReference type="SUPFAM" id="SSF52540">
    <property type="entry name" value="P-loop containing nucleoside triphosphate hydrolases"/>
    <property type="match status" value="1"/>
</dbReference>
<dbReference type="PANTHER" id="PTHR32120:SF11">
    <property type="entry name" value="SMALL RIBOSOMAL SUBUNIT BIOGENESIS GTPASE RSGA 1, MITOCHONDRIAL-RELATED"/>
    <property type="match status" value="1"/>
</dbReference>
<dbReference type="Proteomes" id="UP000004956">
    <property type="component" value="Unassembled WGS sequence"/>
</dbReference>
<dbReference type="Gene3D" id="1.10.40.50">
    <property type="entry name" value="Probable gtpase engc, domain 3"/>
    <property type="match status" value="1"/>
</dbReference>
<feature type="binding site" evidence="1">
    <location>
        <position position="270"/>
    </location>
    <ligand>
        <name>Zn(2+)</name>
        <dbReference type="ChEBI" id="CHEBI:29105"/>
    </ligand>
</feature>
<feature type="binding site" evidence="1">
    <location>
        <position position="275"/>
    </location>
    <ligand>
        <name>Zn(2+)</name>
        <dbReference type="ChEBI" id="CHEBI:29105"/>
    </ligand>
</feature>
<name>H3KI82_9BURK</name>
<keyword evidence="1" id="KW-0378">Hydrolase</keyword>
<keyword evidence="4" id="KW-1185">Reference proteome</keyword>
<sequence>MAKPKKKREDAIPPAELIGGLVTAGHGRHYVVTTDAGERLEAHRRGKKGDVVVGDRVGVTPPVSGVAAIERIEPRRNLLYRSDEWRIKSLAANVDLVAVVFAPRPTFNPWFIWKALLAAHQAGIPALVIRNKSDLVDNAEAADAECARLTAIGHDVVAISAGNDPEGARRTLIPRFTGKTVLLVGQSGMGKSTLLNALVPHAQAATREFSEALDLGKQTTTAARLYRADMDDWEGAVVDTPGFQEFGLAHLSLNDILRAMPDIAKHVEDCRFFNCRHLQEPGCAVKAALERGDIDPERYAFYAALAPLANTLPQ</sequence>
<keyword evidence="1" id="KW-0699">rRNA-binding</keyword>
<dbReference type="Pfam" id="PF03193">
    <property type="entry name" value="RsgA_GTPase"/>
    <property type="match status" value="1"/>
</dbReference>
<comment type="subunit">
    <text evidence="1">Monomer. Associates with 30S ribosomal subunit, binds 16S rRNA.</text>
</comment>
<evidence type="ECO:0000313" key="3">
    <source>
        <dbReference type="EMBL" id="EHY30167.1"/>
    </source>
</evidence>
<dbReference type="HAMAP" id="MF_01820">
    <property type="entry name" value="GTPase_RsgA"/>
    <property type="match status" value="1"/>
</dbReference>
<dbReference type="GO" id="GO:0005737">
    <property type="term" value="C:cytoplasm"/>
    <property type="evidence" value="ECO:0007669"/>
    <property type="project" value="UniProtKB-SubCell"/>
</dbReference>
<gene>
    <name evidence="1" type="primary">rsgA</name>
    <name evidence="3" type="ORF">HMPREF9440_02484</name>
</gene>
<dbReference type="GO" id="GO:0005525">
    <property type="term" value="F:GTP binding"/>
    <property type="evidence" value="ECO:0007669"/>
    <property type="project" value="UniProtKB-UniRule"/>
</dbReference>
<keyword evidence="1" id="KW-0862">Zinc</keyword>
<comment type="caution">
    <text evidence="3">The sequence shown here is derived from an EMBL/GenBank/DDBJ whole genome shotgun (WGS) entry which is preliminary data.</text>
</comment>
<dbReference type="HOGENOM" id="CLU_033617_2_0_4"/>
<feature type="binding site" evidence="1">
    <location>
        <position position="283"/>
    </location>
    <ligand>
        <name>Zn(2+)</name>
        <dbReference type="ChEBI" id="CHEBI:29105"/>
    </ligand>
</feature>
<dbReference type="PANTHER" id="PTHR32120">
    <property type="entry name" value="SMALL RIBOSOMAL SUBUNIT BIOGENESIS GTPASE RSGA"/>
    <property type="match status" value="1"/>
</dbReference>
<dbReference type="InterPro" id="IPR004881">
    <property type="entry name" value="Ribosome_biogen_GTPase_RsgA"/>
</dbReference>
<accession>H3KI82</accession>
<dbReference type="CDD" id="cd01854">
    <property type="entry name" value="YjeQ_EngC"/>
    <property type="match status" value="1"/>
</dbReference>